<feature type="DNA-binding region" description="H-T-H motif" evidence="2">
    <location>
        <begin position="30"/>
        <end position="49"/>
    </location>
</feature>
<dbReference type="Pfam" id="PF00440">
    <property type="entry name" value="TetR_N"/>
    <property type="match status" value="1"/>
</dbReference>
<dbReference type="PANTHER" id="PTHR43479:SF11">
    <property type="entry name" value="ACREF_ENVCD OPERON REPRESSOR-RELATED"/>
    <property type="match status" value="1"/>
</dbReference>
<organism evidence="4 5">
    <name type="scientific">Turicimonas muris</name>
    <dbReference type="NCBI Taxonomy" id="1796652"/>
    <lineage>
        <taxon>Bacteria</taxon>
        <taxon>Pseudomonadati</taxon>
        <taxon>Pseudomonadota</taxon>
        <taxon>Betaproteobacteria</taxon>
        <taxon>Burkholderiales</taxon>
        <taxon>Sutterellaceae</taxon>
        <taxon>Turicimonas</taxon>
    </lineage>
</organism>
<dbReference type="RefSeq" id="WP_066594088.1">
    <property type="nucleotide sequence ID" value="NZ_CAJTBZ010000003.1"/>
</dbReference>
<comment type="caution">
    <text evidence="4">The sequence shown here is derived from an EMBL/GenBank/DDBJ whole genome shotgun (WGS) entry which is preliminary data.</text>
</comment>
<dbReference type="InterPro" id="IPR050624">
    <property type="entry name" value="HTH-type_Tx_Regulator"/>
</dbReference>
<dbReference type="Pfam" id="PF17937">
    <property type="entry name" value="TetR_C_28"/>
    <property type="match status" value="1"/>
</dbReference>
<dbReference type="EMBL" id="NHMP01000008">
    <property type="protein sequence ID" value="OXE45611.1"/>
    <property type="molecule type" value="Genomic_DNA"/>
</dbReference>
<name>A0A227KFD6_9BURK</name>
<dbReference type="Proteomes" id="UP000214610">
    <property type="component" value="Unassembled WGS sequence"/>
</dbReference>
<dbReference type="SUPFAM" id="SSF46689">
    <property type="entry name" value="Homeodomain-like"/>
    <property type="match status" value="1"/>
</dbReference>
<dbReference type="InterPro" id="IPR041479">
    <property type="entry name" value="TetR_CgmR_C"/>
</dbReference>
<keyword evidence="5" id="KW-1185">Reference proteome</keyword>
<evidence type="ECO:0000259" key="3">
    <source>
        <dbReference type="PROSITE" id="PS50977"/>
    </source>
</evidence>
<dbReference type="GO" id="GO:0003677">
    <property type="term" value="F:DNA binding"/>
    <property type="evidence" value="ECO:0007669"/>
    <property type="project" value="UniProtKB-UniRule"/>
</dbReference>
<dbReference type="PRINTS" id="PR00455">
    <property type="entry name" value="HTHTETR"/>
</dbReference>
<dbReference type="InterPro" id="IPR009057">
    <property type="entry name" value="Homeodomain-like_sf"/>
</dbReference>
<sequence>MASDKALRTRQSIIEAANALVASEGISALTMDNVAKKAGLSKGACTYHFKSKRELQTALLENYVHHLDEQLNKHEELFEGEPSDTLLSGYIQWFRSFNLDNHGWAAVGTSLLSEYCKDEELMKPVKEWYQKLFERIEQAPKEKQTALLIGIMALEGFFYTHKFGVDLVSPKMKREAWNFMVTSLMPSKVKTKKSAAK</sequence>
<proteinExistence type="predicted"/>
<dbReference type="PROSITE" id="PS50977">
    <property type="entry name" value="HTH_TETR_2"/>
    <property type="match status" value="1"/>
</dbReference>
<evidence type="ECO:0000313" key="5">
    <source>
        <dbReference type="Proteomes" id="UP000214610"/>
    </source>
</evidence>
<evidence type="ECO:0000313" key="4">
    <source>
        <dbReference type="EMBL" id="OXE45611.1"/>
    </source>
</evidence>
<reference evidence="5" key="1">
    <citation type="submission" date="2017-05" db="EMBL/GenBank/DDBJ databases">
        <title>Improved OligoMM genomes.</title>
        <authorList>
            <person name="Garzetti D."/>
        </authorList>
    </citation>
    <scope>NUCLEOTIDE SEQUENCE [LARGE SCALE GENOMIC DNA]</scope>
    <source>
        <strain evidence="5">YL45</strain>
    </source>
</reference>
<gene>
    <name evidence="4" type="ORF">ADH67_10680</name>
</gene>
<protein>
    <submittedName>
        <fullName evidence="4">TetR family transcriptional regulator</fullName>
    </submittedName>
</protein>
<feature type="domain" description="HTH tetR-type" evidence="3">
    <location>
        <begin position="7"/>
        <end position="67"/>
    </location>
</feature>
<accession>A0A227KFD6</accession>
<evidence type="ECO:0000256" key="1">
    <source>
        <dbReference type="ARBA" id="ARBA00023125"/>
    </source>
</evidence>
<dbReference type="AlphaFoldDB" id="A0A227KFD6"/>
<dbReference type="GeneID" id="78362072"/>
<dbReference type="Gene3D" id="1.10.357.10">
    <property type="entry name" value="Tetracycline Repressor, domain 2"/>
    <property type="match status" value="1"/>
</dbReference>
<keyword evidence="1 2" id="KW-0238">DNA-binding</keyword>
<dbReference type="PANTHER" id="PTHR43479">
    <property type="entry name" value="ACREF/ENVCD OPERON REPRESSOR-RELATED"/>
    <property type="match status" value="1"/>
</dbReference>
<evidence type="ECO:0000256" key="2">
    <source>
        <dbReference type="PROSITE-ProRule" id="PRU00335"/>
    </source>
</evidence>
<dbReference type="InterPro" id="IPR001647">
    <property type="entry name" value="HTH_TetR"/>
</dbReference>